<reference evidence="3" key="1">
    <citation type="submission" date="2016-11" db="UniProtKB">
        <authorList>
            <consortium name="WormBaseParasite"/>
        </authorList>
    </citation>
    <scope>IDENTIFICATION</scope>
</reference>
<dbReference type="AlphaFoldDB" id="A0A1I8BXQ3"/>
<feature type="region of interest" description="Disordered" evidence="1">
    <location>
        <begin position="1"/>
        <end position="120"/>
    </location>
</feature>
<dbReference type="Proteomes" id="UP000095281">
    <property type="component" value="Unplaced"/>
</dbReference>
<feature type="compositionally biased region" description="Low complexity" evidence="1">
    <location>
        <begin position="19"/>
        <end position="30"/>
    </location>
</feature>
<evidence type="ECO:0000256" key="1">
    <source>
        <dbReference type="SAM" id="MobiDB-lite"/>
    </source>
</evidence>
<feature type="compositionally biased region" description="Basic and acidic residues" evidence="1">
    <location>
        <begin position="72"/>
        <end position="89"/>
    </location>
</feature>
<accession>A0A1I8BXQ3</accession>
<evidence type="ECO:0000313" key="3">
    <source>
        <dbReference type="WBParaSite" id="MhA1_Contig763.frz3.gene5"/>
    </source>
</evidence>
<name>A0A1I8BXQ3_MELHA</name>
<sequence length="120" mass="13236">MEHSDQNDSSRISDEIQEEGSSSQQGQGDQFTFGNKNLVVQDEDFNSENRGEGSKKKHKKGAGSSHITSEIQSEHQDNIGRGRSPVKDRKPLKKAPIKYSPIVNFDSCKPGKSGNSCKLM</sequence>
<organism evidence="2 3">
    <name type="scientific">Meloidogyne hapla</name>
    <name type="common">Root-knot nematode worm</name>
    <dbReference type="NCBI Taxonomy" id="6305"/>
    <lineage>
        <taxon>Eukaryota</taxon>
        <taxon>Metazoa</taxon>
        <taxon>Ecdysozoa</taxon>
        <taxon>Nematoda</taxon>
        <taxon>Chromadorea</taxon>
        <taxon>Rhabditida</taxon>
        <taxon>Tylenchina</taxon>
        <taxon>Tylenchomorpha</taxon>
        <taxon>Tylenchoidea</taxon>
        <taxon>Meloidogynidae</taxon>
        <taxon>Meloidogyninae</taxon>
        <taxon>Meloidogyne</taxon>
    </lineage>
</organism>
<protein>
    <submittedName>
        <fullName evidence="3">Uncharacterized protein</fullName>
    </submittedName>
</protein>
<dbReference type="WBParaSite" id="MhA1_Contig763.frz3.gene5">
    <property type="protein sequence ID" value="MhA1_Contig763.frz3.gene5"/>
    <property type="gene ID" value="MhA1_Contig763.frz3.gene5"/>
</dbReference>
<feature type="compositionally biased region" description="Basic and acidic residues" evidence="1">
    <location>
        <begin position="1"/>
        <end position="14"/>
    </location>
</feature>
<proteinExistence type="predicted"/>
<evidence type="ECO:0000313" key="2">
    <source>
        <dbReference type="Proteomes" id="UP000095281"/>
    </source>
</evidence>
<keyword evidence="2" id="KW-1185">Reference proteome</keyword>